<keyword evidence="2" id="KW-0812">Transmembrane</keyword>
<accession>A0A4V1RIY6</accession>
<proteinExistence type="inferred from homology"/>
<dbReference type="PANTHER" id="PTHR30203">
    <property type="entry name" value="OUTER MEMBRANE CATION EFFLUX PROTEIN"/>
    <property type="match status" value="1"/>
</dbReference>
<feature type="region of interest" description="Disordered" evidence="3">
    <location>
        <begin position="581"/>
        <end position="614"/>
    </location>
</feature>
<reference evidence="4 5" key="2">
    <citation type="submission" date="2019-02" db="EMBL/GenBank/DDBJ databases">
        <title>'Lichenibacterium ramalinii' gen. nov. sp. nov., 'Lichenibacterium minor' gen. nov. sp. nov.</title>
        <authorList>
            <person name="Pankratov T."/>
        </authorList>
    </citation>
    <scope>NUCLEOTIDE SEQUENCE [LARGE SCALE GENOMIC DNA]</scope>
    <source>
        <strain evidence="4 5">RmlP001</strain>
    </source>
</reference>
<keyword evidence="2" id="KW-0564">Palmitate</keyword>
<dbReference type="InterPro" id="IPR010131">
    <property type="entry name" value="MdtP/NodT-like"/>
</dbReference>
<evidence type="ECO:0000256" key="3">
    <source>
        <dbReference type="SAM" id="MobiDB-lite"/>
    </source>
</evidence>
<dbReference type="NCBIfam" id="TIGR01845">
    <property type="entry name" value="outer_NodT"/>
    <property type="match status" value="1"/>
</dbReference>
<comment type="similarity">
    <text evidence="1 2">Belongs to the outer membrane factor (OMF) (TC 1.B.17) family.</text>
</comment>
<gene>
    <name evidence="4" type="ORF">D3272_05720</name>
</gene>
<feature type="compositionally biased region" description="Basic and acidic residues" evidence="3">
    <location>
        <begin position="30"/>
        <end position="39"/>
    </location>
</feature>
<dbReference type="Gene3D" id="1.20.1600.10">
    <property type="entry name" value="Outer membrane efflux proteins (OEP)"/>
    <property type="match status" value="1"/>
</dbReference>
<feature type="region of interest" description="Disordered" evidence="3">
    <location>
        <begin position="1"/>
        <end position="39"/>
    </location>
</feature>
<dbReference type="EMBL" id="QYBC01000004">
    <property type="protein sequence ID" value="RYB06261.1"/>
    <property type="molecule type" value="Genomic_DNA"/>
</dbReference>
<dbReference type="GO" id="GO:0005886">
    <property type="term" value="C:plasma membrane"/>
    <property type="evidence" value="ECO:0007669"/>
    <property type="project" value="UniProtKB-SubCell"/>
</dbReference>
<dbReference type="SUPFAM" id="SSF56954">
    <property type="entry name" value="Outer membrane efflux proteins (OEP)"/>
    <property type="match status" value="1"/>
</dbReference>
<dbReference type="OrthoDB" id="9783100at2"/>
<dbReference type="Pfam" id="PF02321">
    <property type="entry name" value="OEP"/>
    <property type="match status" value="2"/>
</dbReference>
<dbReference type="PANTHER" id="PTHR30203:SF33">
    <property type="entry name" value="BLR4455 PROTEIN"/>
    <property type="match status" value="1"/>
</dbReference>
<feature type="compositionally biased region" description="Basic residues" evidence="3">
    <location>
        <begin position="1"/>
        <end position="26"/>
    </location>
</feature>
<protein>
    <submittedName>
        <fullName evidence="4">Efflux transporter outer membrane subunit</fullName>
    </submittedName>
</protein>
<keyword evidence="2" id="KW-0449">Lipoprotein</keyword>
<keyword evidence="2" id="KW-1134">Transmembrane beta strand</keyword>
<dbReference type="AlphaFoldDB" id="A0A4V1RIY6"/>
<name>A0A4V1RIY6_9HYPH</name>
<organism evidence="4 5">
    <name type="scientific">Lichenibacterium ramalinae</name>
    <dbReference type="NCBI Taxonomy" id="2316527"/>
    <lineage>
        <taxon>Bacteria</taxon>
        <taxon>Pseudomonadati</taxon>
        <taxon>Pseudomonadota</taxon>
        <taxon>Alphaproteobacteria</taxon>
        <taxon>Hyphomicrobiales</taxon>
        <taxon>Lichenihabitantaceae</taxon>
        <taxon>Lichenibacterium</taxon>
    </lineage>
</organism>
<dbReference type="InterPro" id="IPR003423">
    <property type="entry name" value="OMP_efflux"/>
</dbReference>
<comment type="subcellular location">
    <subcellularLocation>
        <location evidence="2">Cell membrane</location>
        <topology evidence="2">Lipid-anchor</topology>
    </subcellularLocation>
</comment>
<evidence type="ECO:0000256" key="2">
    <source>
        <dbReference type="RuleBase" id="RU362097"/>
    </source>
</evidence>
<evidence type="ECO:0000313" key="4">
    <source>
        <dbReference type="EMBL" id="RYB06261.1"/>
    </source>
</evidence>
<dbReference type="GO" id="GO:0015562">
    <property type="term" value="F:efflux transmembrane transporter activity"/>
    <property type="evidence" value="ECO:0007669"/>
    <property type="project" value="InterPro"/>
</dbReference>
<evidence type="ECO:0000256" key="1">
    <source>
        <dbReference type="ARBA" id="ARBA00007613"/>
    </source>
</evidence>
<sequence length="614" mass="63580">MDRAEARHRHIRHDASPSRRRPRRPIIPRPRRDCHRDETPVRWGGLPFACKTPVNGRAGRDGPAGVAAGFGGDDKVAGFAGRAALWIGTGRARHGAAVATAAALATAVAGCSFDETRPGPDLLVPGTFSHAGHGTGDSPAAARPLPGNWTVVFGSAELSRLAAMTAHDNFDVAAASARILQADAQTAVSSAALFPQATSSNSSGRSFTPTTTRAVSAASGSRGTIATNSFSLGLTASYELDLWGRNRFASLAATQNAVAARYARDTLVLTQVAALANSYFSLLSAQDRLKIAADNLKEARFGLEAIKGRLAVGTITALEVAQQQSVVDQQLAAFPPLQQQLQQAKTAIALLAGRTPESLAVRGGSLEGLKPPVIPAGLPAQVIRRRPDVAEAAAILASADAAVLSARAALFPTVSLTASGGIESTALRTLLSPAAGFGSLGAGLASPLLDGGALKGTLDLQRGRDLEDLQDYRGTIVQSLVDVENALIAVQQNTEHEKRLAAVVASSRLAYDITRARLREGTVDILTVINTEQTLFSALDAQAVVRLARFTALSSLAQAIGGGWTRPDLLELPPLDGLAPVPAEAVRPTPTPAQGLATDGAGYTADGPKTAGRS</sequence>
<keyword evidence="2" id="KW-0472">Membrane</keyword>
<keyword evidence="5" id="KW-1185">Reference proteome</keyword>
<evidence type="ECO:0000313" key="5">
    <source>
        <dbReference type="Proteomes" id="UP000289411"/>
    </source>
</evidence>
<dbReference type="Gene3D" id="2.20.200.10">
    <property type="entry name" value="Outer membrane efflux proteins (OEP)"/>
    <property type="match status" value="1"/>
</dbReference>
<comment type="caution">
    <text evidence="4">The sequence shown here is derived from an EMBL/GenBank/DDBJ whole genome shotgun (WGS) entry which is preliminary data.</text>
</comment>
<dbReference type="Proteomes" id="UP000289411">
    <property type="component" value="Unassembled WGS sequence"/>
</dbReference>
<reference evidence="4 5" key="1">
    <citation type="submission" date="2018-09" db="EMBL/GenBank/DDBJ databases">
        <authorList>
            <person name="Grouzdev D.S."/>
            <person name="Krutkina M.S."/>
        </authorList>
    </citation>
    <scope>NUCLEOTIDE SEQUENCE [LARGE SCALE GENOMIC DNA]</scope>
    <source>
        <strain evidence="4 5">RmlP001</strain>
    </source>
</reference>